<evidence type="ECO:0000256" key="2">
    <source>
        <dbReference type="ARBA" id="ARBA00022723"/>
    </source>
</evidence>
<keyword evidence="9" id="KW-0963">Cytoplasm</keyword>
<dbReference type="SUPFAM" id="SSF53613">
    <property type="entry name" value="Ribokinase-like"/>
    <property type="match status" value="1"/>
</dbReference>
<name>K2N7F5_9HYPH</name>
<gene>
    <name evidence="9" type="primary">rbsK</name>
    <name evidence="11" type="ORF">NA2_04666</name>
</gene>
<sequence length="298" mass="30489">MIVVVGSINLDLIATVERLPRPGETVPGDSFVTAPGGKGANQALAARRAGARTRMVGAAGNDPYADEALALLKEDGVDLSAVRTARSATGTAHILVERAGENVIAVISGANAEVRPADVADAGLAGGDHLLLQLEIPIETVEAALDAAAKARAFSLLNTAPYRPDAAALLGRADYVIANETEFDLYAGLLQLDGADRRARMQDFARRTGRVMIVTLGPDGAWAATPDGFLTVPTIQVTPVDTVGAGDTFCGYLAAGLAEGFGLEEAMRRAAAAGALACLKPGAQPAIPLKAEVDAALA</sequence>
<feature type="active site" description="Proton acceptor" evidence="9">
    <location>
        <position position="247"/>
    </location>
</feature>
<comment type="subcellular location">
    <subcellularLocation>
        <location evidence="9">Cytoplasm</location>
    </subcellularLocation>
</comment>
<evidence type="ECO:0000256" key="5">
    <source>
        <dbReference type="ARBA" id="ARBA00022840"/>
    </source>
</evidence>
<feature type="domain" description="Carbohydrate kinase PfkB" evidence="10">
    <location>
        <begin position="2"/>
        <end position="288"/>
    </location>
</feature>
<feature type="binding site" evidence="9">
    <location>
        <position position="282"/>
    </location>
    <ligand>
        <name>K(+)</name>
        <dbReference type="ChEBI" id="CHEBI:29103"/>
    </ligand>
</feature>
<evidence type="ECO:0000313" key="11">
    <source>
        <dbReference type="EMBL" id="EKF20053.1"/>
    </source>
</evidence>
<comment type="function">
    <text evidence="9">Catalyzes the phosphorylation of ribose at O-5 in a reaction requiring ATP and magnesium. The resulting D-ribose-5-phosphate can then be used either for sythesis of nucleotides, histidine, and tryptophan, or as a component of the pentose phosphate pathway.</text>
</comment>
<evidence type="ECO:0000259" key="10">
    <source>
        <dbReference type="Pfam" id="PF00294"/>
    </source>
</evidence>
<dbReference type="InterPro" id="IPR002139">
    <property type="entry name" value="Ribo/fructo_kinase"/>
</dbReference>
<protein>
    <recommendedName>
        <fullName evidence="9">Ribokinase</fullName>
        <shortName evidence="9">RK</shortName>
        <ecNumber evidence="9">2.7.1.15</ecNumber>
    </recommendedName>
</protein>
<comment type="caution">
    <text evidence="9">Lacks conserved residue(s) required for the propagation of feature annotation.</text>
</comment>
<evidence type="ECO:0000256" key="9">
    <source>
        <dbReference type="HAMAP-Rule" id="MF_01987"/>
    </source>
</evidence>
<dbReference type="Proteomes" id="UP000006786">
    <property type="component" value="Unassembled WGS sequence"/>
</dbReference>
<dbReference type="Pfam" id="PF00294">
    <property type="entry name" value="PfkB"/>
    <property type="match status" value="1"/>
</dbReference>
<feature type="binding site" evidence="9">
    <location>
        <begin position="37"/>
        <end position="41"/>
    </location>
    <ligand>
        <name>substrate</name>
    </ligand>
</feature>
<dbReference type="EC" id="2.7.1.15" evidence="9"/>
<comment type="catalytic activity">
    <reaction evidence="9">
        <text>D-ribose + ATP = D-ribose 5-phosphate + ADP + H(+)</text>
        <dbReference type="Rhea" id="RHEA:13697"/>
        <dbReference type="ChEBI" id="CHEBI:15378"/>
        <dbReference type="ChEBI" id="CHEBI:30616"/>
        <dbReference type="ChEBI" id="CHEBI:47013"/>
        <dbReference type="ChEBI" id="CHEBI:78346"/>
        <dbReference type="ChEBI" id="CHEBI:456216"/>
        <dbReference type="EC" id="2.7.1.15"/>
    </reaction>
</comment>
<evidence type="ECO:0000256" key="1">
    <source>
        <dbReference type="ARBA" id="ARBA00022679"/>
    </source>
</evidence>
<keyword evidence="2 9" id="KW-0479">Metal-binding</keyword>
<organism evidence="11 12">
    <name type="scientific">Nitratireductor pacificus pht-3B</name>
    <dbReference type="NCBI Taxonomy" id="391937"/>
    <lineage>
        <taxon>Bacteria</taxon>
        <taxon>Pseudomonadati</taxon>
        <taxon>Pseudomonadota</taxon>
        <taxon>Alphaproteobacteria</taxon>
        <taxon>Hyphomicrobiales</taxon>
        <taxon>Phyllobacteriaceae</taxon>
        <taxon>Nitratireductor</taxon>
    </lineage>
</organism>
<comment type="caution">
    <text evidence="11">The sequence shown here is derived from an EMBL/GenBank/DDBJ whole genome shotgun (WGS) entry which is preliminary data.</text>
</comment>
<dbReference type="UniPathway" id="UPA00916">
    <property type="reaction ID" value="UER00889"/>
</dbReference>
<dbReference type="GO" id="GO:0019303">
    <property type="term" value="P:D-ribose catabolic process"/>
    <property type="evidence" value="ECO:0007669"/>
    <property type="project" value="UniProtKB-UniRule"/>
</dbReference>
<evidence type="ECO:0000313" key="12">
    <source>
        <dbReference type="Proteomes" id="UP000006786"/>
    </source>
</evidence>
<accession>K2N7F5</accession>
<keyword evidence="1 9" id="KW-0808">Transferase</keyword>
<feature type="binding site" evidence="9">
    <location>
        <position position="247"/>
    </location>
    <ligand>
        <name>substrate</name>
    </ligand>
</feature>
<dbReference type="InterPro" id="IPR029056">
    <property type="entry name" value="Ribokinase-like"/>
</dbReference>
<dbReference type="eggNOG" id="COG0524">
    <property type="taxonomic scope" value="Bacteria"/>
</dbReference>
<evidence type="ECO:0000256" key="7">
    <source>
        <dbReference type="ARBA" id="ARBA00022958"/>
    </source>
</evidence>
<comment type="activity regulation">
    <text evidence="9">Activated by a monovalent cation that binds near, but not in, the active site. The most likely occupant of the site in vivo is potassium. Ion binding induces a conformational change that may alter substrate affinity.</text>
</comment>
<reference evidence="11 12" key="1">
    <citation type="journal article" date="2012" name="J. Bacteriol.">
        <title>Genome Sequence of Nitratireductor pacificus Type Strain pht-3B.</title>
        <authorList>
            <person name="Lai Q."/>
            <person name="Li G."/>
            <person name="Shao Z."/>
        </authorList>
    </citation>
    <scope>NUCLEOTIDE SEQUENCE [LARGE SCALE GENOMIC DNA]</scope>
    <source>
        <strain evidence="12">pht-3B</strain>
    </source>
</reference>
<feature type="binding site" evidence="9">
    <location>
        <position position="277"/>
    </location>
    <ligand>
        <name>K(+)</name>
        <dbReference type="ChEBI" id="CHEBI:29103"/>
    </ligand>
</feature>
<feature type="binding site" evidence="9">
    <location>
        <position position="243"/>
    </location>
    <ligand>
        <name>K(+)</name>
        <dbReference type="ChEBI" id="CHEBI:29103"/>
    </ligand>
</feature>
<keyword evidence="7 9" id="KW-0630">Potassium</keyword>
<dbReference type="InterPro" id="IPR011877">
    <property type="entry name" value="Ribokinase"/>
</dbReference>
<feature type="binding site" evidence="9">
    <location>
        <position position="241"/>
    </location>
    <ligand>
        <name>K(+)</name>
        <dbReference type="ChEBI" id="CHEBI:29103"/>
    </ligand>
</feature>
<feature type="binding site" evidence="9">
    <location>
        <position position="179"/>
    </location>
    <ligand>
        <name>ATP</name>
        <dbReference type="ChEBI" id="CHEBI:30616"/>
    </ligand>
</feature>
<comment type="pathway">
    <text evidence="9">Carbohydrate metabolism; D-ribose degradation; D-ribose 5-phosphate from beta-D-ribopyranose: step 2/2.</text>
</comment>
<evidence type="ECO:0000256" key="8">
    <source>
        <dbReference type="ARBA" id="ARBA00023277"/>
    </source>
</evidence>
<dbReference type="PATRIC" id="fig|391937.3.peg.961"/>
<evidence type="ECO:0000256" key="4">
    <source>
        <dbReference type="ARBA" id="ARBA00022777"/>
    </source>
</evidence>
<feature type="binding site" evidence="9">
    <location>
        <begin position="9"/>
        <end position="11"/>
    </location>
    <ligand>
        <name>substrate</name>
    </ligand>
</feature>
<evidence type="ECO:0000256" key="3">
    <source>
        <dbReference type="ARBA" id="ARBA00022741"/>
    </source>
</evidence>
<dbReference type="GO" id="GO:0005524">
    <property type="term" value="F:ATP binding"/>
    <property type="evidence" value="ECO:0007669"/>
    <property type="project" value="UniProtKB-UniRule"/>
</dbReference>
<dbReference type="OrthoDB" id="9775849at2"/>
<feature type="binding site" evidence="9">
    <location>
        <begin position="246"/>
        <end position="247"/>
    </location>
    <ligand>
        <name>ATP</name>
        <dbReference type="ChEBI" id="CHEBI:30616"/>
    </ligand>
</feature>
<dbReference type="Gene3D" id="3.40.1190.20">
    <property type="match status" value="1"/>
</dbReference>
<dbReference type="PANTHER" id="PTHR10584">
    <property type="entry name" value="SUGAR KINASE"/>
    <property type="match status" value="1"/>
</dbReference>
<dbReference type="PRINTS" id="PR00990">
    <property type="entry name" value="RIBOKINASE"/>
</dbReference>
<dbReference type="HAMAP" id="MF_01987">
    <property type="entry name" value="Ribokinase"/>
    <property type="match status" value="1"/>
</dbReference>
<dbReference type="InterPro" id="IPR011611">
    <property type="entry name" value="PfkB_dom"/>
</dbReference>
<dbReference type="GO" id="GO:0004747">
    <property type="term" value="F:ribokinase activity"/>
    <property type="evidence" value="ECO:0007669"/>
    <property type="project" value="UniProtKB-UniRule"/>
</dbReference>
<dbReference type="CDD" id="cd01174">
    <property type="entry name" value="ribokinase"/>
    <property type="match status" value="1"/>
</dbReference>
<comment type="cofactor">
    <cofactor evidence="9">
        <name>Mg(2+)</name>
        <dbReference type="ChEBI" id="CHEBI:18420"/>
    </cofactor>
    <text evidence="9">Requires a divalent cation, most likely magnesium in vivo, as an electrophilic catalyst to aid phosphoryl group transfer. It is the chelate of the metal and the nucleotide that is the actual substrate.</text>
</comment>
<keyword evidence="6 9" id="KW-0460">Magnesium</keyword>
<dbReference type="GO" id="GO:0005829">
    <property type="term" value="C:cytosol"/>
    <property type="evidence" value="ECO:0007669"/>
    <property type="project" value="TreeGrafter"/>
</dbReference>
<keyword evidence="12" id="KW-1185">Reference proteome</keyword>
<keyword evidence="3 9" id="KW-0547">Nucleotide-binding</keyword>
<dbReference type="EMBL" id="AMRM01000004">
    <property type="protein sequence ID" value="EKF20053.1"/>
    <property type="molecule type" value="Genomic_DNA"/>
</dbReference>
<comment type="subunit">
    <text evidence="9">Homodimer.</text>
</comment>
<dbReference type="PANTHER" id="PTHR10584:SF166">
    <property type="entry name" value="RIBOKINASE"/>
    <property type="match status" value="1"/>
</dbReference>
<proteinExistence type="inferred from homology"/>
<dbReference type="AlphaFoldDB" id="K2N7F5"/>
<keyword evidence="4 9" id="KW-0418">Kinase</keyword>
<comment type="similarity">
    <text evidence="9">Belongs to the carbohydrate kinase PfkB family. Ribokinase subfamily.</text>
</comment>
<keyword evidence="5 9" id="KW-0067">ATP-binding</keyword>
<dbReference type="STRING" id="391937.NA2_04666"/>
<feature type="binding site" evidence="9">
    <location>
        <position position="135"/>
    </location>
    <ligand>
        <name>substrate</name>
    </ligand>
</feature>
<keyword evidence="8 9" id="KW-0119">Carbohydrate metabolism</keyword>
<evidence type="ECO:0000256" key="6">
    <source>
        <dbReference type="ARBA" id="ARBA00022842"/>
    </source>
</evidence>
<feature type="binding site" evidence="9">
    <location>
        <position position="280"/>
    </location>
    <ligand>
        <name>K(+)</name>
        <dbReference type="ChEBI" id="CHEBI:29103"/>
    </ligand>
</feature>
<feature type="binding site" evidence="9">
    <location>
        <begin position="215"/>
        <end position="220"/>
    </location>
    <ligand>
        <name>ATP</name>
        <dbReference type="ChEBI" id="CHEBI:30616"/>
    </ligand>
</feature>
<dbReference type="RefSeq" id="WP_008594758.1">
    <property type="nucleotide sequence ID" value="NZ_AMRM01000004.1"/>
</dbReference>
<dbReference type="GO" id="GO:0046872">
    <property type="term" value="F:metal ion binding"/>
    <property type="evidence" value="ECO:0007669"/>
    <property type="project" value="UniProtKB-KW"/>
</dbReference>